<name>A0ABU6WK26_9FABA</name>
<accession>A0ABU6WK26</accession>
<evidence type="ECO:0000313" key="3">
    <source>
        <dbReference type="Proteomes" id="UP001341840"/>
    </source>
</evidence>
<feature type="compositionally biased region" description="Polar residues" evidence="1">
    <location>
        <begin position="41"/>
        <end position="52"/>
    </location>
</feature>
<keyword evidence="3" id="KW-1185">Reference proteome</keyword>
<evidence type="ECO:0000313" key="2">
    <source>
        <dbReference type="EMBL" id="MED6186187.1"/>
    </source>
</evidence>
<evidence type="ECO:0000256" key="1">
    <source>
        <dbReference type="SAM" id="MobiDB-lite"/>
    </source>
</evidence>
<dbReference type="EMBL" id="JASCZI010181868">
    <property type="protein sequence ID" value="MED6186187.1"/>
    <property type="molecule type" value="Genomic_DNA"/>
</dbReference>
<gene>
    <name evidence="2" type="ORF">PIB30_064328</name>
</gene>
<comment type="caution">
    <text evidence="2">The sequence shown here is derived from an EMBL/GenBank/DDBJ whole genome shotgun (WGS) entry which is preliminary data.</text>
</comment>
<feature type="non-terminal residue" evidence="2">
    <location>
        <position position="1"/>
    </location>
</feature>
<protein>
    <submittedName>
        <fullName evidence="2">Uncharacterized protein</fullName>
    </submittedName>
</protein>
<sequence>GGKAPKGVVTSSMSPFIPDMLWCPGVGRSGSSPYRRGATAASGSDLSTFDKV</sequence>
<organism evidence="2 3">
    <name type="scientific">Stylosanthes scabra</name>
    <dbReference type="NCBI Taxonomy" id="79078"/>
    <lineage>
        <taxon>Eukaryota</taxon>
        <taxon>Viridiplantae</taxon>
        <taxon>Streptophyta</taxon>
        <taxon>Embryophyta</taxon>
        <taxon>Tracheophyta</taxon>
        <taxon>Spermatophyta</taxon>
        <taxon>Magnoliopsida</taxon>
        <taxon>eudicotyledons</taxon>
        <taxon>Gunneridae</taxon>
        <taxon>Pentapetalae</taxon>
        <taxon>rosids</taxon>
        <taxon>fabids</taxon>
        <taxon>Fabales</taxon>
        <taxon>Fabaceae</taxon>
        <taxon>Papilionoideae</taxon>
        <taxon>50 kb inversion clade</taxon>
        <taxon>dalbergioids sensu lato</taxon>
        <taxon>Dalbergieae</taxon>
        <taxon>Pterocarpus clade</taxon>
        <taxon>Stylosanthes</taxon>
    </lineage>
</organism>
<dbReference type="Proteomes" id="UP001341840">
    <property type="component" value="Unassembled WGS sequence"/>
</dbReference>
<feature type="region of interest" description="Disordered" evidence="1">
    <location>
        <begin position="31"/>
        <end position="52"/>
    </location>
</feature>
<reference evidence="2 3" key="1">
    <citation type="journal article" date="2023" name="Plants (Basel)">
        <title>Bridging the Gap: Combining Genomics and Transcriptomics Approaches to Understand Stylosanthes scabra, an Orphan Legume from the Brazilian Caatinga.</title>
        <authorList>
            <person name="Ferreira-Neto J.R.C."/>
            <person name="da Silva M.D."/>
            <person name="Binneck E."/>
            <person name="de Melo N.F."/>
            <person name="da Silva R.H."/>
            <person name="de Melo A.L.T.M."/>
            <person name="Pandolfi V."/>
            <person name="Bustamante F.O."/>
            <person name="Brasileiro-Vidal A.C."/>
            <person name="Benko-Iseppon A.M."/>
        </authorList>
    </citation>
    <scope>NUCLEOTIDE SEQUENCE [LARGE SCALE GENOMIC DNA]</scope>
    <source>
        <tissue evidence="2">Leaves</tissue>
    </source>
</reference>
<proteinExistence type="predicted"/>